<feature type="transmembrane region" description="Helical" evidence="8">
    <location>
        <begin position="207"/>
        <end position="226"/>
    </location>
</feature>
<evidence type="ECO:0000256" key="6">
    <source>
        <dbReference type="PIRSR" id="PIRSR604254-1"/>
    </source>
</evidence>
<feature type="transmembrane region" description="Helical" evidence="8">
    <location>
        <begin position="155"/>
        <end position="174"/>
    </location>
</feature>
<gene>
    <name evidence="9" type="ORF">FA13DRAFT_1729657</name>
</gene>
<dbReference type="GO" id="GO:0016020">
    <property type="term" value="C:membrane"/>
    <property type="evidence" value="ECO:0007669"/>
    <property type="project" value="UniProtKB-SubCell"/>
</dbReference>
<feature type="region of interest" description="Disordered" evidence="7">
    <location>
        <begin position="1"/>
        <end position="36"/>
    </location>
</feature>
<feature type="compositionally biased region" description="Basic and acidic residues" evidence="7">
    <location>
        <begin position="17"/>
        <end position="27"/>
    </location>
</feature>
<comment type="caution">
    <text evidence="9">The sequence shown here is derived from an EMBL/GenBank/DDBJ whole genome shotgun (WGS) entry which is preliminary data.</text>
</comment>
<dbReference type="PANTHER" id="PTHR20855:SF52">
    <property type="entry name" value="ADIPONECTIN RECEPTOR PROTEIN"/>
    <property type="match status" value="1"/>
</dbReference>
<dbReference type="PANTHER" id="PTHR20855">
    <property type="entry name" value="ADIPOR/PROGESTIN RECEPTOR-RELATED"/>
    <property type="match status" value="1"/>
</dbReference>
<feature type="transmembrane region" description="Helical" evidence="8">
    <location>
        <begin position="238"/>
        <end position="258"/>
    </location>
</feature>
<name>A0A4Y7TJN7_COPMI</name>
<evidence type="ECO:0000256" key="1">
    <source>
        <dbReference type="ARBA" id="ARBA00004141"/>
    </source>
</evidence>
<keyword evidence="5 8" id="KW-0472">Membrane</keyword>
<dbReference type="OrthoDB" id="529367at2759"/>
<dbReference type="InterPro" id="IPR004254">
    <property type="entry name" value="AdipoR/HlyIII-related"/>
</dbReference>
<dbReference type="AlphaFoldDB" id="A0A4Y7TJN7"/>
<dbReference type="EMBL" id="QPFP01000010">
    <property type="protein sequence ID" value="TEB34168.1"/>
    <property type="molecule type" value="Genomic_DNA"/>
</dbReference>
<feature type="transmembrane region" description="Helical" evidence="8">
    <location>
        <begin position="87"/>
        <end position="104"/>
    </location>
</feature>
<dbReference type="Pfam" id="PF03006">
    <property type="entry name" value="HlyIII"/>
    <property type="match status" value="1"/>
</dbReference>
<feature type="transmembrane region" description="Helical" evidence="8">
    <location>
        <begin position="116"/>
        <end position="135"/>
    </location>
</feature>
<dbReference type="STRING" id="71717.A0A4Y7TJN7"/>
<proteinExistence type="inferred from homology"/>
<evidence type="ECO:0000313" key="10">
    <source>
        <dbReference type="Proteomes" id="UP000298030"/>
    </source>
</evidence>
<keyword evidence="10" id="KW-1185">Reference proteome</keyword>
<keyword evidence="6" id="KW-0862">Zinc</keyword>
<feature type="binding site" evidence="6">
    <location>
        <position position="137"/>
    </location>
    <ligand>
        <name>Zn(2+)</name>
        <dbReference type="ChEBI" id="CHEBI:29105"/>
    </ligand>
</feature>
<reference evidence="9 10" key="1">
    <citation type="journal article" date="2019" name="Nat. Ecol. Evol.">
        <title>Megaphylogeny resolves global patterns of mushroom evolution.</title>
        <authorList>
            <person name="Varga T."/>
            <person name="Krizsan K."/>
            <person name="Foldi C."/>
            <person name="Dima B."/>
            <person name="Sanchez-Garcia M."/>
            <person name="Sanchez-Ramirez S."/>
            <person name="Szollosi G.J."/>
            <person name="Szarkandi J.G."/>
            <person name="Papp V."/>
            <person name="Albert L."/>
            <person name="Andreopoulos W."/>
            <person name="Angelini C."/>
            <person name="Antonin V."/>
            <person name="Barry K.W."/>
            <person name="Bougher N.L."/>
            <person name="Buchanan P."/>
            <person name="Buyck B."/>
            <person name="Bense V."/>
            <person name="Catcheside P."/>
            <person name="Chovatia M."/>
            <person name="Cooper J."/>
            <person name="Damon W."/>
            <person name="Desjardin D."/>
            <person name="Finy P."/>
            <person name="Geml J."/>
            <person name="Haridas S."/>
            <person name="Hughes K."/>
            <person name="Justo A."/>
            <person name="Karasinski D."/>
            <person name="Kautmanova I."/>
            <person name="Kiss B."/>
            <person name="Kocsube S."/>
            <person name="Kotiranta H."/>
            <person name="LaButti K.M."/>
            <person name="Lechner B.E."/>
            <person name="Liimatainen K."/>
            <person name="Lipzen A."/>
            <person name="Lukacs Z."/>
            <person name="Mihaltcheva S."/>
            <person name="Morgado L.N."/>
            <person name="Niskanen T."/>
            <person name="Noordeloos M.E."/>
            <person name="Ohm R.A."/>
            <person name="Ortiz-Santana B."/>
            <person name="Ovrebo C."/>
            <person name="Racz N."/>
            <person name="Riley R."/>
            <person name="Savchenko A."/>
            <person name="Shiryaev A."/>
            <person name="Soop K."/>
            <person name="Spirin V."/>
            <person name="Szebenyi C."/>
            <person name="Tomsovsky M."/>
            <person name="Tulloss R.E."/>
            <person name="Uehling J."/>
            <person name="Grigoriev I.V."/>
            <person name="Vagvolgyi C."/>
            <person name="Papp T."/>
            <person name="Martin F.M."/>
            <person name="Miettinen O."/>
            <person name="Hibbett D.S."/>
            <person name="Nagy L.G."/>
        </authorList>
    </citation>
    <scope>NUCLEOTIDE SEQUENCE [LARGE SCALE GENOMIC DNA]</scope>
    <source>
        <strain evidence="9 10">FP101781</strain>
    </source>
</reference>
<evidence type="ECO:0000256" key="2">
    <source>
        <dbReference type="ARBA" id="ARBA00007018"/>
    </source>
</evidence>
<evidence type="ECO:0000256" key="5">
    <source>
        <dbReference type="ARBA" id="ARBA00023136"/>
    </source>
</evidence>
<keyword evidence="6" id="KW-0479">Metal-binding</keyword>
<dbReference type="GO" id="GO:0038023">
    <property type="term" value="F:signaling receptor activity"/>
    <property type="evidence" value="ECO:0007669"/>
    <property type="project" value="TreeGrafter"/>
</dbReference>
<organism evidence="9 10">
    <name type="scientific">Coprinellus micaceus</name>
    <name type="common">Glistening ink-cap mushroom</name>
    <name type="synonym">Coprinus micaceus</name>
    <dbReference type="NCBI Taxonomy" id="71717"/>
    <lineage>
        <taxon>Eukaryota</taxon>
        <taxon>Fungi</taxon>
        <taxon>Dikarya</taxon>
        <taxon>Basidiomycota</taxon>
        <taxon>Agaricomycotina</taxon>
        <taxon>Agaricomycetes</taxon>
        <taxon>Agaricomycetidae</taxon>
        <taxon>Agaricales</taxon>
        <taxon>Agaricineae</taxon>
        <taxon>Psathyrellaceae</taxon>
        <taxon>Coprinellus</taxon>
    </lineage>
</organism>
<feature type="binding site" evidence="6">
    <location>
        <position position="277"/>
    </location>
    <ligand>
        <name>Zn(2+)</name>
        <dbReference type="ChEBI" id="CHEBI:29105"/>
    </ligand>
</feature>
<evidence type="ECO:0000313" key="9">
    <source>
        <dbReference type="EMBL" id="TEB34168.1"/>
    </source>
</evidence>
<feature type="binding site" evidence="6">
    <location>
        <position position="281"/>
    </location>
    <ligand>
        <name>Zn(2+)</name>
        <dbReference type="ChEBI" id="CHEBI:29105"/>
    </ligand>
</feature>
<dbReference type="Proteomes" id="UP000298030">
    <property type="component" value="Unassembled WGS sequence"/>
</dbReference>
<evidence type="ECO:0000256" key="4">
    <source>
        <dbReference type="ARBA" id="ARBA00022989"/>
    </source>
</evidence>
<evidence type="ECO:0000256" key="8">
    <source>
        <dbReference type="SAM" id="Phobius"/>
    </source>
</evidence>
<sequence>MIEVTREMNAPRQRTRIPAEPDQDQHPPKKGSVPQRKTLSWDEIEDWQKDNEYIVHGYRRTQYSWLGCIESVCGCSSPPRLSNPVNIHSHLWGSALFVYFLGTVTGIHPDATWRDMAVFSVFLLSAVFCLSGSAIYHTATCHSLDVATGCHALDYSGIIVLIVGSFFPSIYYGFWCHPTLQYLLPLGASMVVLNPEYAKPTHRTARTVVFIGLGLCAVFPIGHILLTTHGFRELLTELGFGWLVVSGAMYIVGATVYAMRFPEKLSPGTFDYFLASHQIFHCFVVLAALMHYKSALTSLDYRMTNSECYGHEFLWSPNCSNFCPPGTHVPPCIFEPTHLSVTLLFGKLLQATSGYDGSCRRPHDAFNLRSFRGSWSTRSFYVRLALPMVYHCCRVVLVRQPSQTQGKGGSTLPELGAFILPTLSRLALIGMPNIVSAILEIAPLFTSAVLL</sequence>
<evidence type="ECO:0000256" key="3">
    <source>
        <dbReference type="ARBA" id="ARBA00022692"/>
    </source>
</evidence>
<keyword evidence="3 8" id="KW-0812">Transmembrane</keyword>
<comment type="subcellular location">
    <subcellularLocation>
        <location evidence="1">Membrane</location>
        <topology evidence="1">Multi-pass membrane protein</topology>
    </subcellularLocation>
</comment>
<feature type="transmembrane region" description="Helical" evidence="8">
    <location>
        <begin position="270"/>
        <end position="292"/>
    </location>
</feature>
<comment type="similarity">
    <text evidence="2">Belongs to the ADIPOR family.</text>
</comment>
<dbReference type="GO" id="GO:0006882">
    <property type="term" value="P:intracellular zinc ion homeostasis"/>
    <property type="evidence" value="ECO:0007669"/>
    <property type="project" value="TreeGrafter"/>
</dbReference>
<evidence type="ECO:0000256" key="7">
    <source>
        <dbReference type="SAM" id="MobiDB-lite"/>
    </source>
</evidence>
<dbReference type="GO" id="GO:0046872">
    <property type="term" value="F:metal ion binding"/>
    <property type="evidence" value="ECO:0007669"/>
    <property type="project" value="UniProtKB-KW"/>
</dbReference>
<protein>
    <submittedName>
        <fullName evidence="9">HlyIII-domain-containing protein</fullName>
    </submittedName>
</protein>
<keyword evidence="4 8" id="KW-1133">Transmembrane helix</keyword>
<accession>A0A4Y7TJN7</accession>